<feature type="compositionally biased region" description="Basic and acidic residues" evidence="7">
    <location>
        <begin position="230"/>
        <end position="245"/>
    </location>
</feature>
<feature type="region of interest" description="Disordered" evidence="7">
    <location>
        <begin position="224"/>
        <end position="256"/>
    </location>
</feature>
<sequence length="600" mass="69831">MLMPIYGYDKMPLLPLEEAVLPLVSIMPSIQVYVHVAKERCDAKPADGLTKDESASIILYTMEWEPQEQCLHFALNEILRAEDRRKLKPWFSYLKLILTALSQIPSFPRSVYCGVNKNLSKEYSKGKIFVWWGFSSCASCVEVLENEQFLDKTGTRTLFTIECLTGKDINRHSYYRSEGEFLLLPARQFQVISCLEPASGLHLIQIKELKPTIPLIETVISTIDTEEPSSEEKKKQSENAEKDVQPKNTSKLSETKSTEIEKIDATIDNERTKESIENDMLQLLTLSDKKKQYFILSDLFKHGRQSLVKYYDYLNPDTYKAAMEGDDSTLMKLLKKYFELQWKIVHSSKKWFILFLNEYKNGENHHWYEQVLTRTARYGDKFIGQYEILSIVLQLFFEGIDDDYLNGTNIFNELWLTVTQNGLKSITKYSHYIVEDVMNKLINKDPPVLFQAIREQCCFDLFPLLKECAITDKQNLYGLALDNIAEHGWKIGLQSLCHGRACAVCHKCRDYHYLDDRDSWNWIRNVSSWNEADKKRWTDNCIWKRFVRREGDTCHAAYDINSDIGKFSRDLVIDADDVHDSYNIVHYIGIGFCVICLCER</sequence>
<dbReference type="SUPFAM" id="SSF56399">
    <property type="entry name" value="ADP-ribosylation"/>
    <property type="match status" value="1"/>
</dbReference>
<gene>
    <name evidence="8" type="ORF">BJG266_LOCUS41778</name>
    <name evidence="9" type="ORF">BJG266_LOCUS41780</name>
    <name evidence="10" type="ORF">QVE165_LOCUS58655</name>
    <name evidence="11" type="ORF">QVE165_LOCUS58657</name>
</gene>
<protein>
    <recommendedName>
        <fullName evidence="6">NAD(P)(+)--arginine ADP-ribosyltransferase</fullName>
        <ecNumber evidence="6">2.4.2.31</ecNumber>
    </recommendedName>
    <alternativeName>
        <fullName evidence="6">Mono(ADP-ribosyl)transferase</fullName>
    </alternativeName>
</protein>
<accession>A0A815REG2</accession>
<evidence type="ECO:0000256" key="2">
    <source>
        <dbReference type="ARBA" id="ARBA00022676"/>
    </source>
</evidence>
<dbReference type="EMBL" id="CAJNOM010002755">
    <property type="protein sequence ID" value="CAF1637183.1"/>
    <property type="molecule type" value="Genomic_DNA"/>
</dbReference>
<evidence type="ECO:0000256" key="4">
    <source>
        <dbReference type="ARBA" id="ARBA00022695"/>
    </source>
</evidence>
<evidence type="ECO:0000313" key="10">
    <source>
        <dbReference type="EMBL" id="CAF1637183.1"/>
    </source>
</evidence>
<keyword evidence="6" id="KW-0520">NAD</keyword>
<keyword evidence="3 6" id="KW-0808">Transferase</keyword>
<dbReference type="AlphaFoldDB" id="A0A815REG2"/>
<dbReference type="Gene3D" id="3.90.176.10">
    <property type="entry name" value="Toxin ADP-ribosyltransferase, Chain A, domain 1"/>
    <property type="match status" value="1"/>
</dbReference>
<dbReference type="EC" id="2.4.2.31" evidence="6"/>
<dbReference type="Proteomes" id="UP000663877">
    <property type="component" value="Unassembled WGS sequence"/>
</dbReference>
<dbReference type="GO" id="GO:0106274">
    <property type="term" value="F:NAD+-protein-arginine ADP-ribosyltransferase activity"/>
    <property type="evidence" value="ECO:0007669"/>
    <property type="project" value="UniProtKB-EC"/>
</dbReference>
<comment type="similarity">
    <text evidence="1 6">Belongs to the Arg-specific ADP-ribosyltransferase family.</text>
</comment>
<dbReference type="OrthoDB" id="423533at2759"/>
<evidence type="ECO:0000256" key="6">
    <source>
        <dbReference type="RuleBase" id="RU361228"/>
    </source>
</evidence>
<evidence type="ECO:0000313" key="13">
    <source>
        <dbReference type="Proteomes" id="UP000663877"/>
    </source>
</evidence>
<comment type="caution">
    <text evidence="9">The sequence shown here is derived from an EMBL/GenBank/DDBJ whole genome shotgun (WGS) entry which is preliminary data.</text>
</comment>
<dbReference type="Proteomes" id="UP000663832">
    <property type="component" value="Unassembled WGS sequence"/>
</dbReference>
<reference evidence="9" key="1">
    <citation type="submission" date="2021-02" db="EMBL/GenBank/DDBJ databases">
        <authorList>
            <person name="Nowell W R."/>
        </authorList>
    </citation>
    <scope>NUCLEOTIDE SEQUENCE</scope>
</reference>
<keyword evidence="4" id="KW-0548">Nucleotidyltransferase</keyword>
<evidence type="ECO:0000313" key="11">
    <source>
        <dbReference type="EMBL" id="CAF1637197.1"/>
    </source>
</evidence>
<dbReference type="PROSITE" id="PS51996">
    <property type="entry name" value="TR_MART"/>
    <property type="match status" value="1"/>
</dbReference>
<organism evidence="9 13">
    <name type="scientific">Adineta steineri</name>
    <dbReference type="NCBI Taxonomy" id="433720"/>
    <lineage>
        <taxon>Eukaryota</taxon>
        <taxon>Metazoa</taxon>
        <taxon>Spiralia</taxon>
        <taxon>Gnathifera</taxon>
        <taxon>Rotifera</taxon>
        <taxon>Eurotatoria</taxon>
        <taxon>Bdelloidea</taxon>
        <taxon>Adinetida</taxon>
        <taxon>Adinetidae</taxon>
        <taxon>Adineta</taxon>
    </lineage>
</organism>
<dbReference type="EMBL" id="CAJNOM010002756">
    <property type="protein sequence ID" value="CAF1637197.1"/>
    <property type="molecule type" value="Genomic_DNA"/>
</dbReference>
<proteinExistence type="inferred from homology"/>
<dbReference type="EMBL" id="CAJNOI010002435">
    <property type="protein sequence ID" value="CAF1475685.1"/>
    <property type="molecule type" value="Genomic_DNA"/>
</dbReference>
<dbReference type="InterPro" id="IPR000768">
    <property type="entry name" value="ART"/>
</dbReference>
<evidence type="ECO:0000313" key="8">
    <source>
        <dbReference type="EMBL" id="CAF1475658.1"/>
    </source>
</evidence>
<dbReference type="GO" id="GO:0016779">
    <property type="term" value="F:nucleotidyltransferase activity"/>
    <property type="evidence" value="ECO:0007669"/>
    <property type="project" value="UniProtKB-KW"/>
</dbReference>
<evidence type="ECO:0000256" key="1">
    <source>
        <dbReference type="ARBA" id="ARBA00009558"/>
    </source>
</evidence>
<name>A0A815REG2_9BILA</name>
<keyword evidence="12" id="KW-1185">Reference proteome</keyword>
<evidence type="ECO:0000256" key="3">
    <source>
        <dbReference type="ARBA" id="ARBA00022679"/>
    </source>
</evidence>
<evidence type="ECO:0000256" key="7">
    <source>
        <dbReference type="SAM" id="MobiDB-lite"/>
    </source>
</evidence>
<evidence type="ECO:0000256" key="5">
    <source>
        <dbReference type="ARBA" id="ARBA00047597"/>
    </source>
</evidence>
<keyword evidence="6" id="KW-0521">NADP</keyword>
<dbReference type="EMBL" id="CAJNOI010002434">
    <property type="protein sequence ID" value="CAF1475658.1"/>
    <property type="molecule type" value="Genomic_DNA"/>
</dbReference>
<comment type="catalytic activity">
    <reaction evidence="5 6">
        <text>L-arginyl-[protein] + NAD(+) = N(omega)-(ADP-D-ribosyl)-L-arginyl-[protein] + nicotinamide + H(+)</text>
        <dbReference type="Rhea" id="RHEA:19149"/>
        <dbReference type="Rhea" id="RHEA-COMP:10532"/>
        <dbReference type="Rhea" id="RHEA-COMP:15087"/>
        <dbReference type="ChEBI" id="CHEBI:15378"/>
        <dbReference type="ChEBI" id="CHEBI:17154"/>
        <dbReference type="ChEBI" id="CHEBI:29965"/>
        <dbReference type="ChEBI" id="CHEBI:57540"/>
        <dbReference type="ChEBI" id="CHEBI:142554"/>
        <dbReference type="EC" id="2.4.2.31"/>
    </reaction>
</comment>
<dbReference type="Pfam" id="PF01129">
    <property type="entry name" value="ART"/>
    <property type="match status" value="1"/>
</dbReference>
<evidence type="ECO:0000313" key="9">
    <source>
        <dbReference type="EMBL" id="CAF1475685.1"/>
    </source>
</evidence>
<keyword evidence="2 6" id="KW-0328">Glycosyltransferase</keyword>
<evidence type="ECO:0000313" key="12">
    <source>
        <dbReference type="Proteomes" id="UP000663832"/>
    </source>
</evidence>